<evidence type="ECO:0000256" key="9">
    <source>
        <dbReference type="ARBA" id="ARBA00072363"/>
    </source>
</evidence>
<dbReference type="InterPro" id="IPR006159">
    <property type="entry name" value="Acid_CoA_mut_C"/>
</dbReference>
<dbReference type="InterPro" id="IPR006158">
    <property type="entry name" value="Cobalamin-bd"/>
</dbReference>
<dbReference type="NCBIfam" id="TIGR00641">
    <property type="entry name" value="acid_CoA_mut_N"/>
    <property type="match status" value="1"/>
</dbReference>
<dbReference type="InterPro" id="IPR006098">
    <property type="entry name" value="MMCoA_mutase_a_cat"/>
</dbReference>
<evidence type="ECO:0000259" key="10">
    <source>
        <dbReference type="PROSITE" id="PS51332"/>
    </source>
</evidence>
<comment type="pathway">
    <text evidence="2">Metabolic intermediate metabolism; propanoyl-CoA degradation; succinyl-CoA from propanoyl-CoA: step 3/3.</text>
</comment>
<dbReference type="Gene3D" id="3.40.50.280">
    <property type="entry name" value="Cobalamin-binding domain"/>
    <property type="match status" value="1"/>
</dbReference>
<dbReference type="EMBL" id="STGU01000001">
    <property type="protein sequence ID" value="THV39011.1"/>
    <property type="molecule type" value="Genomic_DNA"/>
</dbReference>
<dbReference type="InterPro" id="IPR006099">
    <property type="entry name" value="MeMalonylCoA_mutase_a/b_cat"/>
</dbReference>
<protein>
    <recommendedName>
        <fullName evidence="9">Methylmalonyl-CoA mutase</fullName>
        <ecNumber evidence="4">5.4.99.2</ecNumber>
    </recommendedName>
</protein>
<dbReference type="SUPFAM" id="SSF52242">
    <property type="entry name" value="Cobalamin (vitamin B12)-binding domain"/>
    <property type="match status" value="1"/>
</dbReference>
<sequence length="711" mass="77475">MTKKTIADWQALAEKELKRPAESLVWNTPEGIPVKPLYTAEDVASIDHLDSLPGFAPFVRGPRATMYAGRPWTIRQYAGFSTAEESNAFYRKALAAGQQGVSVAFDLATHRGYDSDHPRVEGDVGKAGVAIDSVEDMKILFDGIPLQDISVSMTMNGAVIPILANFIVTGEEQGVSRDKLSGTIQNDILKEFMVRNTYIYPPEPSMRIIADIIEYTAKEMPKFNSISISGYHMQEAGATLVQELAFTLADGREYVRAAIAKGLNVDEFAGRLSFFFAIGMNFFMEAAKLRAARLLWTRIMQEFEPKKASSLMLRTHCQTSGVSLAEQDPYNNIIRTAFEAMSAALGGTQSLHTNSFDEAIALPTEFSARIARNTQLILQNETGVTKVVDPLAGSYYVESLTNELAEKAWALIEEVESLGGMTKAVDDGLPKRLIEEAATRRQAAVDRGEEVIVGVNKFRLENEEPIDILEIDNTAVRLSQVKRIEQTRRQRDPKRVSETLARLTEIARTGEGNLLEAAVEAARARATVGEISDAMRAVFGDHVAVPEVVHNIYGKAYEGDPEMETLSTRLKDYGKAASKPRILIAKLGQDGHDRGAKVIASAFGDIGFDVVAGPLFQTPEEAADLAVANKVQVVGMSSLAAGHKTLAPQLVEALKAKGANDVIVVVGGVIPRQDYDFLLEHGVSAVFGPGTNVMDAARSVLDLLEGRLRNS</sequence>
<keyword evidence="8" id="KW-0170">Cobalt</keyword>
<dbReference type="Pfam" id="PF02310">
    <property type="entry name" value="B12-binding"/>
    <property type="match status" value="1"/>
</dbReference>
<dbReference type="NCBIfam" id="NF006944">
    <property type="entry name" value="PRK09426.1"/>
    <property type="match status" value="1"/>
</dbReference>
<evidence type="ECO:0000256" key="3">
    <source>
        <dbReference type="ARBA" id="ARBA00008465"/>
    </source>
</evidence>
<evidence type="ECO:0000256" key="8">
    <source>
        <dbReference type="ARBA" id="ARBA00023285"/>
    </source>
</evidence>
<dbReference type="InterPro" id="IPR016176">
    <property type="entry name" value="Cbl-dep_enz_cat"/>
</dbReference>
<dbReference type="GO" id="GO:0031419">
    <property type="term" value="F:cobalamin binding"/>
    <property type="evidence" value="ECO:0007669"/>
    <property type="project" value="UniProtKB-KW"/>
</dbReference>
<dbReference type="PROSITE" id="PS51332">
    <property type="entry name" value="B12_BINDING"/>
    <property type="match status" value="1"/>
</dbReference>
<dbReference type="EC" id="5.4.99.2" evidence="4"/>
<dbReference type="PANTHER" id="PTHR48101:SF4">
    <property type="entry name" value="METHYLMALONYL-COA MUTASE, MITOCHONDRIAL"/>
    <property type="match status" value="1"/>
</dbReference>
<dbReference type="NCBIfam" id="TIGR00640">
    <property type="entry name" value="acid_CoA_mut_C"/>
    <property type="match status" value="1"/>
</dbReference>
<organism evidence="11 12">
    <name type="scientific">Rhizobium rosettiformans W3</name>
    <dbReference type="NCBI Taxonomy" id="538378"/>
    <lineage>
        <taxon>Bacteria</taxon>
        <taxon>Pseudomonadati</taxon>
        <taxon>Pseudomonadota</taxon>
        <taxon>Alphaproteobacteria</taxon>
        <taxon>Hyphomicrobiales</taxon>
        <taxon>Rhizobiaceae</taxon>
        <taxon>Rhizobium/Agrobacterium group</taxon>
        <taxon>Rhizobium</taxon>
    </lineage>
</organism>
<dbReference type="Gene3D" id="3.20.20.240">
    <property type="entry name" value="Methylmalonyl-CoA mutase"/>
    <property type="match status" value="1"/>
</dbReference>
<evidence type="ECO:0000256" key="2">
    <source>
        <dbReference type="ARBA" id="ARBA00005146"/>
    </source>
</evidence>
<dbReference type="RefSeq" id="WP_136537993.1">
    <property type="nucleotide sequence ID" value="NZ_STGU01000001.1"/>
</dbReference>
<evidence type="ECO:0000256" key="5">
    <source>
        <dbReference type="ARBA" id="ARBA00022628"/>
    </source>
</evidence>
<name>A0A4S8Q6S4_9HYPH</name>
<dbReference type="Proteomes" id="UP000307378">
    <property type="component" value="Unassembled WGS sequence"/>
</dbReference>
<evidence type="ECO:0000256" key="7">
    <source>
        <dbReference type="ARBA" id="ARBA00023235"/>
    </source>
</evidence>
<dbReference type="GO" id="GO:0019678">
    <property type="term" value="P:propionate metabolic process, methylmalonyl pathway"/>
    <property type="evidence" value="ECO:0007669"/>
    <property type="project" value="TreeGrafter"/>
</dbReference>
<keyword evidence="6" id="KW-0479">Metal-binding</keyword>
<comment type="similarity">
    <text evidence="3">Belongs to the methylmalonyl-CoA mutase family.</text>
</comment>
<keyword evidence="5" id="KW-0846">Cobalamin</keyword>
<comment type="cofactor">
    <cofactor evidence="1">
        <name>adenosylcob(III)alamin</name>
        <dbReference type="ChEBI" id="CHEBI:18408"/>
    </cofactor>
</comment>
<dbReference type="CDD" id="cd02071">
    <property type="entry name" value="MM_CoA_mut_B12_BD"/>
    <property type="match status" value="1"/>
</dbReference>
<dbReference type="CDD" id="cd03679">
    <property type="entry name" value="MM_CoA_mutase_alpha_like"/>
    <property type="match status" value="1"/>
</dbReference>
<gene>
    <name evidence="11" type="primary">scpA</name>
    <name evidence="11" type="ORF">FAA86_01170</name>
</gene>
<comment type="caution">
    <text evidence="11">The sequence shown here is derived from an EMBL/GenBank/DDBJ whole genome shotgun (WGS) entry which is preliminary data.</text>
</comment>
<dbReference type="AlphaFoldDB" id="A0A4S8Q6S4"/>
<evidence type="ECO:0000256" key="4">
    <source>
        <dbReference type="ARBA" id="ARBA00012398"/>
    </source>
</evidence>
<dbReference type="InterPro" id="IPR036724">
    <property type="entry name" value="Cobalamin-bd_sf"/>
</dbReference>
<evidence type="ECO:0000256" key="6">
    <source>
        <dbReference type="ARBA" id="ARBA00022723"/>
    </source>
</evidence>
<keyword evidence="7 11" id="KW-0413">Isomerase</keyword>
<dbReference type="GO" id="GO:0046872">
    <property type="term" value="F:metal ion binding"/>
    <property type="evidence" value="ECO:0007669"/>
    <property type="project" value="UniProtKB-KW"/>
</dbReference>
<reference evidence="11 12" key="1">
    <citation type="submission" date="2019-04" db="EMBL/GenBank/DDBJ databases">
        <title>genome sequence of strain W3.</title>
        <authorList>
            <person name="Gao J."/>
            <person name="Sun J."/>
        </authorList>
    </citation>
    <scope>NUCLEOTIDE SEQUENCE [LARGE SCALE GENOMIC DNA]</scope>
    <source>
        <strain evidence="11 12">W3</strain>
    </source>
</reference>
<evidence type="ECO:0000256" key="1">
    <source>
        <dbReference type="ARBA" id="ARBA00001922"/>
    </source>
</evidence>
<dbReference type="SUPFAM" id="SSF51703">
    <property type="entry name" value="Cobalamin (vitamin B12)-dependent enzymes"/>
    <property type="match status" value="1"/>
</dbReference>
<evidence type="ECO:0000313" key="12">
    <source>
        <dbReference type="Proteomes" id="UP000307378"/>
    </source>
</evidence>
<proteinExistence type="inferred from homology"/>
<dbReference type="PANTHER" id="PTHR48101">
    <property type="entry name" value="METHYLMALONYL-COA MUTASE, MITOCHONDRIAL-RELATED"/>
    <property type="match status" value="1"/>
</dbReference>
<dbReference type="GO" id="GO:0005737">
    <property type="term" value="C:cytoplasm"/>
    <property type="evidence" value="ECO:0007669"/>
    <property type="project" value="TreeGrafter"/>
</dbReference>
<dbReference type="GO" id="GO:0004494">
    <property type="term" value="F:methylmalonyl-CoA mutase activity"/>
    <property type="evidence" value="ECO:0007669"/>
    <property type="project" value="UniProtKB-EC"/>
</dbReference>
<dbReference type="Pfam" id="PF01642">
    <property type="entry name" value="MM_CoA_mutase"/>
    <property type="match status" value="1"/>
</dbReference>
<dbReference type="FunFam" id="3.20.20.240:FF:000001">
    <property type="entry name" value="Probable methylmalonyl-coa mutase"/>
    <property type="match status" value="1"/>
</dbReference>
<accession>A0A4S8Q6S4</accession>
<evidence type="ECO:0000313" key="11">
    <source>
        <dbReference type="EMBL" id="THV39011.1"/>
    </source>
</evidence>
<feature type="domain" description="B12-binding" evidence="10">
    <location>
        <begin position="579"/>
        <end position="711"/>
    </location>
</feature>